<dbReference type="GO" id="GO:0030170">
    <property type="term" value="F:pyridoxal phosphate binding"/>
    <property type="evidence" value="ECO:0007669"/>
    <property type="project" value="InterPro"/>
</dbReference>
<dbReference type="PATRIC" id="fig|1461584.3.peg.2839"/>
<keyword evidence="4" id="KW-0663">Pyridoxal phosphate</keyword>
<evidence type="ECO:0000256" key="2">
    <source>
        <dbReference type="ARBA" id="ARBA00022576"/>
    </source>
</evidence>
<dbReference type="InterPro" id="IPR015421">
    <property type="entry name" value="PyrdxlP-dep_Trfase_major"/>
</dbReference>
<evidence type="ECO:0000256" key="1">
    <source>
        <dbReference type="ARBA" id="ARBA00001933"/>
    </source>
</evidence>
<dbReference type="PANTHER" id="PTHR42790">
    <property type="entry name" value="AMINOTRANSFERASE"/>
    <property type="match status" value="1"/>
</dbReference>
<dbReference type="Gene3D" id="3.40.640.10">
    <property type="entry name" value="Type I PLP-dependent aspartate aminotransferase-like (Major domain)"/>
    <property type="match status" value="1"/>
</dbReference>
<dbReference type="PANTHER" id="PTHR42790:SF19">
    <property type="entry name" value="KYNURENINE_ALPHA-AMINOADIPATE AMINOTRANSFERASE, MITOCHONDRIAL"/>
    <property type="match status" value="1"/>
</dbReference>
<comment type="cofactor">
    <cofactor evidence="1">
        <name>pyridoxal 5'-phosphate</name>
        <dbReference type="ChEBI" id="CHEBI:597326"/>
    </cofactor>
</comment>
<evidence type="ECO:0000256" key="3">
    <source>
        <dbReference type="ARBA" id="ARBA00022679"/>
    </source>
</evidence>
<dbReference type="Gene3D" id="3.90.1150.10">
    <property type="entry name" value="Aspartate Aminotransferase, domain 1"/>
    <property type="match status" value="1"/>
</dbReference>
<gene>
    <name evidence="6" type="primary">lysN</name>
    <name evidence="6" type="ORF">BN1051_02864</name>
</gene>
<dbReference type="InterPro" id="IPR004839">
    <property type="entry name" value="Aminotransferase_I/II_large"/>
</dbReference>
<proteinExistence type="predicted"/>
<reference evidence="6" key="1">
    <citation type="submission" date="2014-07" db="EMBL/GenBank/DDBJ databases">
        <authorList>
            <person name="Urmite Genomes Urmite Genomes"/>
        </authorList>
    </citation>
    <scope>NUCLEOTIDE SEQUENCE</scope>
    <source>
        <strain evidence="6">11W110_air</strain>
    </source>
</reference>
<evidence type="ECO:0000256" key="4">
    <source>
        <dbReference type="ARBA" id="ARBA00022898"/>
    </source>
</evidence>
<sequence length="425" mass="46356">MELAAETEVALERAEAAHRHEQLFSQRAHHIKQSAVRDVFDISIRPGLISLAGGSPYLRSLPLDDLAATVADLIRGHGLEALQYGGGRGTDELRRLACEIMAEEGITDADPEDIVITTGSQAAQDVAGKVFCDPGDVVLCEDPTYVGALNSFEAYQVDLQPVETDAEGLVPERLAERIRELEAAGRRIKLLYTIPSFNNPSGITMTAGRRQQVVDICRDHGILVLEDNPYGLLRFDGRPLVPMRAGNPDDVLYLGSFSKIFAPGVRLGWALVPRHLFRRFYLACEAVVLCPSPLNQMLVTAYFRDYDWRAQLRASRALYAERCSAMLAALGEHMPEGVSWTEPDGGFFVWLTLPEGVDTYPLLTQAVEAGVVFVPGAAFTPSDEPASTLRLAFSGVSPEDIAEGVRRLAPIIRRAVEAAPPGHPA</sequence>
<accession>A0A078MT92</accession>
<evidence type="ECO:0000259" key="5">
    <source>
        <dbReference type="Pfam" id="PF00155"/>
    </source>
</evidence>
<keyword evidence="3" id="KW-0808">Transferase</keyword>
<dbReference type="GO" id="GO:0008483">
    <property type="term" value="F:transaminase activity"/>
    <property type="evidence" value="ECO:0007669"/>
    <property type="project" value="UniProtKB-KW"/>
</dbReference>
<dbReference type="GO" id="GO:1901605">
    <property type="term" value="P:alpha-amino acid metabolic process"/>
    <property type="evidence" value="ECO:0007669"/>
    <property type="project" value="TreeGrafter"/>
</dbReference>
<feature type="domain" description="Aminotransferase class I/classII large" evidence="5">
    <location>
        <begin position="62"/>
        <end position="408"/>
    </location>
</feature>
<organism evidence="6">
    <name type="scientific">Arthrobacter saudimassiliensis</name>
    <dbReference type="NCBI Taxonomy" id="1461584"/>
    <lineage>
        <taxon>Bacteria</taxon>
        <taxon>Bacillati</taxon>
        <taxon>Actinomycetota</taxon>
        <taxon>Actinomycetes</taxon>
        <taxon>Micrococcales</taxon>
        <taxon>Micrococcaceae</taxon>
        <taxon>Arthrobacter</taxon>
    </lineage>
</organism>
<dbReference type="InterPro" id="IPR015422">
    <property type="entry name" value="PyrdxlP-dep_Trfase_small"/>
</dbReference>
<dbReference type="InterPro" id="IPR050859">
    <property type="entry name" value="Class-I_PLP-dep_aminotransf"/>
</dbReference>
<evidence type="ECO:0000313" key="6">
    <source>
        <dbReference type="EMBL" id="CEA09494.1"/>
    </source>
</evidence>
<name>A0A078MT92_9MICC</name>
<dbReference type="CDD" id="cd00609">
    <property type="entry name" value="AAT_like"/>
    <property type="match status" value="1"/>
</dbReference>
<dbReference type="AlphaFoldDB" id="A0A078MT92"/>
<dbReference type="SUPFAM" id="SSF53383">
    <property type="entry name" value="PLP-dependent transferases"/>
    <property type="match status" value="1"/>
</dbReference>
<dbReference type="InterPro" id="IPR015424">
    <property type="entry name" value="PyrdxlP-dep_Trfase"/>
</dbReference>
<dbReference type="Pfam" id="PF00155">
    <property type="entry name" value="Aminotran_1_2"/>
    <property type="match status" value="1"/>
</dbReference>
<keyword evidence="2" id="KW-0032">Aminotransferase</keyword>
<dbReference type="EMBL" id="LN483072">
    <property type="protein sequence ID" value="CEA09494.1"/>
    <property type="molecule type" value="Genomic_DNA"/>
</dbReference>
<protein>
    <submittedName>
        <fullName evidence="6">2-aminoadipate transaminase</fullName>
    </submittedName>
</protein>